<gene>
    <name evidence="2" type="ORF">BECKDK2373B_GA0170837_10742</name>
</gene>
<dbReference type="EMBL" id="CAADEX010000074">
    <property type="protein sequence ID" value="VFJ58459.1"/>
    <property type="molecule type" value="Genomic_DNA"/>
</dbReference>
<dbReference type="AlphaFoldDB" id="A0A450SWV4"/>
<evidence type="ECO:0000259" key="1">
    <source>
        <dbReference type="Pfam" id="PF01610"/>
    </source>
</evidence>
<proteinExistence type="predicted"/>
<name>A0A450SWV4_9GAMM</name>
<dbReference type="InterPro" id="IPR002560">
    <property type="entry name" value="Transposase_DDE"/>
</dbReference>
<sequence>MLKRHRPLLLNWFRAKGQFSSGIVEGLNTKAKLTTRKAFGFRTYHGIEIALYHALGDLPVPVLRLPLLAGLFHLLSLAKIGAGEQQSPAHSDTNRSV</sequence>
<evidence type="ECO:0000313" key="2">
    <source>
        <dbReference type="EMBL" id="VFJ58459.1"/>
    </source>
</evidence>
<accession>A0A450SWV4</accession>
<protein>
    <submittedName>
        <fullName evidence="2">Transposase</fullName>
    </submittedName>
</protein>
<feature type="domain" description="Transposase IS204/IS1001/IS1096/IS1165 DDE" evidence="1">
    <location>
        <begin position="1"/>
        <end position="45"/>
    </location>
</feature>
<reference evidence="2" key="1">
    <citation type="submission" date="2019-02" db="EMBL/GenBank/DDBJ databases">
        <authorList>
            <person name="Gruber-Vodicka R. H."/>
            <person name="Seah K. B. B."/>
        </authorList>
    </citation>
    <scope>NUCLEOTIDE SEQUENCE</scope>
    <source>
        <strain evidence="2">BECK_DK47</strain>
    </source>
</reference>
<dbReference type="Pfam" id="PF01610">
    <property type="entry name" value="DDE_Tnp_ISL3"/>
    <property type="match status" value="1"/>
</dbReference>
<organism evidence="2">
    <name type="scientific">Candidatus Kentrum sp. DK</name>
    <dbReference type="NCBI Taxonomy" id="2126562"/>
    <lineage>
        <taxon>Bacteria</taxon>
        <taxon>Pseudomonadati</taxon>
        <taxon>Pseudomonadota</taxon>
        <taxon>Gammaproteobacteria</taxon>
        <taxon>Candidatus Kentrum</taxon>
    </lineage>
</organism>